<dbReference type="EMBL" id="LAJE02000363">
    <property type="protein sequence ID" value="OEO28654.1"/>
    <property type="molecule type" value="Genomic_DNA"/>
</dbReference>
<sequence length="119" mass="12989">MAAPALAAGVAVRQLPDTLAADQMSRADLLAHKGYYPQSCADRRVCTFTGPGGEVWVWQGYARAMLMEGKTLLFKGKCQSACYLAYLEAVKFDAKGSPGRVEVAPGTVFYNHKPYLLRQ</sequence>
<organism evidence="1 2">
    <name type="scientific">Devosia insulae DS-56</name>
    <dbReference type="NCBI Taxonomy" id="1116389"/>
    <lineage>
        <taxon>Bacteria</taxon>
        <taxon>Pseudomonadati</taxon>
        <taxon>Pseudomonadota</taxon>
        <taxon>Alphaproteobacteria</taxon>
        <taxon>Hyphomicrobiales</taxon>
        <taxon>Devosiaceae</taxon>
        <taxon>Devosia</taxon>
    </lineage>
</organism>
<protein>
    <submittedName>
        <fullName evidence="1">Uncharacterized protein</fullName>
    </submittedName>
</protein>
<dbReference type="OrthoDB" id="9870448at2"/>
<accession>A0A1E5XJF5</accession>
<name>A0A1E5XJF5_9HYPH</name>
<evidence type="ECO:0000313" key="2">
    <source>
        <dbReference type="Proteomes" id="UP000095463"/>
    </source>
</evidence>
<dbReference type="AlphaFoldDB" id="A0A1E5XJF5"/>
<keyword evidence="2" id="KW-1185">Reference proteome</keyword>
<gene>
    <name evidence="1" type="ORF">VW23_004245</name>
</gene>
<dbReference type="Proteomes" id="UP000095463">
    <property type="component" value="Unassembled WGS sequence"/>
</dbReference>
<comment type="caution">
    <text evidence="1">The sequence shown here is derived from an EMBL/GenBank/DDBJ whole genome shotgun (WGS) entry which is preliminary data.</text>
</comment>
<proteinExistence type="predicted"/>
<reference evidence="1 2" key="1">
    <citation type="journal article" date="2015" name="Genome Announc.">
        <title>Genome Assemblies of Three Soil-Associated Devosia species: D. insulae, D. limi, and D. soli.</title>
        <authorList>
            <person name="Hassan Y.I."/>
            <person name="Lepp D."/>
            <person name="Zhou T."/>
        </authorList>
    </citation>
    <scope>NUCLEOTIDE SEQUENCE [LARGE SCALE GENOMIC DNA]</scope>
    <source>
        <strain evidence="1 2">DS-56</strain>
    </source>
</reference>
<dbReference type="RefSeq" id="WP_069912136.1">
    <property type="nucleotide sequence ID" value="NZ_LAJE02000363.1"/>
</dbReference>
<evidence type="ECO:0000313" key="1">
    <source>
        <dbReference type="EMBL" id="OEO28654.1"/>
    </source>
</evidence>